<evidence type="ECO:0000256" key="1">
    <source>
        <dbReference type="ARBA" id="ARBA00006640"/>
    </source>
</evidence>
<dbReference type="Proteomes" id="UP000030149">
    <property type="component" value="Unassembled WGS sequence"/>
</dbReference>
<gene>
    <name evidence="5" type="primary">rpsU</name>
    <name evidence="7" type="ORF">Q767_05210</name>
</gene>
<dbReference type="GO" id="GO:1990904">
    <property type="term" value="C:ribonucleoprotein complex"/>
    <property type="evidence" value="ECO:0007669"/>
    <property type="project" value="UniProtKB-KW"/>
</dbReference>
<dbReference type="PRINTS" id="PR00976">
    <property type="entry name" value="RIBOSOMALS21"/>
</dbReference>
<dbReference type="HAMAP" id="MF_00358">
    <property type="entry name" value="Ribosomal_bS21"/>
    <property type="match status" value="1"/>
</dbReference>
<dbReference type="NCBIfam" id="TIGR00030">
    <property type="entry name" value="S21p"/>
    <property type="match status" value="1"/>
</dbReference>
<accession>V6SGC6</accession>
<name>V6SGC6_9FLAO</name>
<dbReference type="eggNOG" id="COG0828">
    <property type="taxonomic scope" value="Bacteria"/>
</dbReference>
<keyword evidence="3 5" id="KW-0687">Ribonucleoprotein</keyword>
<dbReference type="PATRIC" id="fig|1107311.3.peg.1599"/>
<reference evidence="8" key="1">
    <citation type="submission" date="2013-09" db="EMBL/GenBank/DDBJ databases">
        <authorList>
            <person name="Zeng Z."/>
            <person name="Chen C."/>
        </authorList>
    </citation>
    <scope>NUCLEOTIDE SEQUENCE [LARGE SCALE GENOMIC DNA]</scope>
    <source>
        <strain evidence="8">DK69</strain>
    </source>
</reference>
<dbReference type="EMBL" id="JRLZ01000004">
    <property type="protein sequence ID" value="KGO96315.1"/>
    <property type="molecule type" value="Genomic_DNA"/>
</dbReference>
<evidence type="ECO:0000256" key="3">
    <source>
        <dbReference type="ARBA" id="ARBA00023274"/>
    </source>
</evidence>
<evidence type="ECO:0000313" key="7">
    <source>
        <dbReference type="EMBL" id="KGO96315.1"/>
    </source>
</evidence>
<keyword evidence="2 5" id="KW-0689">Ribosomal protein</keyword>
<dbReference type="InterPro" id="IPR038380">
    <property type="entry name" value="Ribosomal_bS21_sf"/>
</dbReference>
<dbReference type="RefSeq" id="WP_023573624.1">
    <property type="nucleotide sequence ID" value="NZ_AVCS01000009.1"/>
</dbReference>
<proteinExistence type="inferred from homology"/>
<dbReference type="AlphaFoldDB" id="V6SGC6"/>
<evidence type="ECO:0000256" key="5">
    <source>
        <dbReference type="HAMAP-Rule" id="MF_00358"/>
    </source>
</evidence>
<evidence type="ECO:0000256" key="6">
    <source>
        <dbReference type="RuleBase" id="RU000667"/>
    </source>
</evidence>
<evidence type="ECO:0000256" key="2">
    <source>
        <dbReference type="ARBA" id="ARBA00022980"/>
    </source>
</evidence>
<organism evidence="7 8">
    <name type="scientific">Flavobacterium enshiense DK69</name>
    <dbReference type="NCBI Taxonomy" id="1107311"/>
    <lineage>
        <taxon>Bacteria</taxon>
        <taxon>Pseudomonadati</taxon>
        <taxon>Bacteroidota</taxon>
        <taxon>Flavobacteriia</taxon>
        <taxon>Flavobacteriales</taxon>
        <taxon>Flavobacteriaceae</taxon>
        <taxon>Flavobacterium</taxon>
    </lineage>
</organism>
<dbReference type="GO" id="GO:0005840">
    <property type="term" value="C:ribosome"/>
    <property type="evidence" value="ECO:0007669"/>
    <property type="project" value="UniProtKB-KW"/>
</dbReference>
<evidence type="ECO:0000313" key="8">
    <source>
        <dbReference type="Proteomes" id="UP000030149"/>
    </source>
</evidence>
<dbReference type="OrthoDB" id="598353at2"/>
<evidence type="ECO:0000256" key="4">
    <source>
        <dbReference type="ARBA" id="ARBA00035135"/>
    </source>
</evidence>
<comment type="caution">
    <text evidence="7">The sequence shown here is derived from an EMBL/GenBank/DDBJ whole genome shotgun (WGS) entry which is preliminary data.</text>
</comment>
<protein>
    <recommendedName>
        <fullName evidence="4 5">Small ribosomal subunit protein bS21</fullName>
    </recommendedName>
</protein>
<dbReference type="Pfam" id="PF01165">
    <property type="entry name" value="Ribosomal_S21"/>
    <property type="match status" value="1"/>
</dbReference>
<keyword evidence="8" id="KW-1185">Reference proteome</keyword>
<dbReference type="Gene3D" id="1.20.5.1150">
    <property type="entry name" value="Ribosomal protein S8"/>
    <property type="match status" value="1"/>
</dbReference>
<comment type="similarity">
    <text evidence="1 5 6">Belongs to the bacterial ribosomal protein bS21 family.</text>
</comment>
<sequence length="64" mass="7488">MLIIPIKDGENIDRALKRYKRKFDKTGTVRQLRARQAFTKPSVTRRAQIQKAQYIQGLRDSLEA</sequence>
<dbReference type="GO" id="GO:0006412">
    <property type="term" value="P:translation"/>
    <property type="evidence" value="ECO:0007669"/>
    <property type="project" value="UniProtKB-UniRule"/>
</dbReference>
<dbReference type="GO" id="GO:0003735">
    <property type="term" value="F:structural constituent of ribosome"/>
    <property type="evidence" value="ECO:0007669"/>
    <property type="project" value="InterPro"/>
</dbReference>
<dbReference type="InterPro" id="IPR001911">
    <property type="entry name" value="Ribosomal_bS21"/>
</dbReference>
<reference evidence="7 8" key="2">
    <citation type="journal article" date="2015" name="Stand. Genomic Sci.">
        <title>High quality draft genomic sequence of Flavobacterium enshiense DK69(T) and comparison among Flavobacterium genomes.</title>
        <authorList>
            <person name="Zeng Z."/>
            <person name="Chen C."/>
            <person name="Du H."/>
            <person name="Wang G."/>
            <person name="Li M."/>
        </authorList>
    </citation>
    <scope>NUCLEOTIDE SEQUENCE [LARGE SCALE GENOMIC DNA]</scope>
    <source>
        <strain evidence="7 8">DK69</strain>
    </source>
</reference>
<dbReference type="STRING" id="1107311.Q767_05210"/>